<gene>
    <name evidence="1" type="ORF">UFOPK2809_01341</name>
</gene>
<name>A0A6J6UIQ7_9ZZZZ</name>
<dbReference type="AlphaFoldDB" id="A0A6J6UIQ7"/>
<evidence type="ECO:0000313" key="1">
    <source>
        <dbReference type="EMBL" id="CAB4759436.1"/>
    </source>
</evidence>
<dbReference type="EMBL" id="CAEZZA010000225">
    <property type="protein sequence ID" value="CAB4759436.1"/>
    <property type="molecule type" value="Genomic_DNA"/>
</dbReference>
<accession>A0A6J6UIQ7</accession>
<proteinExistence type="predicted"/>
<organism evidence="1">
    <name type="scientific">freshwater metagenome</name>
    <dbReference type="NCBI Taxonomy" id="449393"/>
    <lineage>
        <taxon>unclassified sequences</taxon>
        <taxon>metagenomes</taxon>
        <taxon>ecological metagenomes</taxon>
    </lineage>
</organism>
<reference evidence="1" key="1">
    <citation type="submission" date="2020-05" db="EMBL/GenBank/DDBJ databases">
        <authorList>
            <person name="Chiriac C."/>
            <person name="Salcher M."/>
            <person name="Ghai R."/>
            <person name="Kavagutti S V."/>
        </authorList>
    </citation>
    <scope>NUCLEOTIDE SEQUENCE</scope>
</reference>
<sequence length="56" mass="6243">MHTTPAIRRAVNVDLTTRISLSLLDFAHYLVRPPASTAQISHIEGLNRARCPTFRG</sequence>
<protein>
    <submittedName>
        <fullName evidence="1">Unannotated protein</fullName>
    </submittedName>
</protein>